<evidence type="ECO:0000313" key="2">
    <source>
        <dbReference type="Proteomes" id="UP000814128"/>
    </source>
</evidence>
<evidence type="ECO:0000313" key="1">
    <source>
        <dbReference type="EMBL" id="KAI0026847.1"/>
    </source>
</evidence>
<proteinExistence type="predicted"/>
<organism evidence="1 2">
    <name type="scientific">Vararia minispora EC-137</name>
    <dbReference type="NCBI Taxonomy" id="1314806"/>
    <lineage>
        <taxon>Eukaryota</taxon>
        <taxon>Fungi</taxon>
        <taxon>Dikarya</taxon>
        <taxon>Basidiomycota</taxon>
        <taxon>Agaricomycotina</taxon>
        <taxon>Agaricomycetes</taxon>
        <taxon>Russulales</taxon>
        <taxon>Lachnocladiaceae</taxon>
        <taxon>Vararia</taxon>
    </lineage>
</organism>
<protein>
    <submittedName>
        <fullName evidence="1">Uncharacterized protein</fullName>
    </submittedName>
</protein>
<dbReference type="Proteomes" id="UP000814128">
    <property type="component" value="Unassembled WGS sequence"/>
</dbReference>
<gene>
    <name evidence="1" type="ORF">K488DRAFT_30443</name>
</gene>
<keyword evidence="2" id="KW-1185">Reference proteome</keyword>
<feature type="non-terminal residue" evidence="1">
    <location>
        <position position="152"/>
    </location>
</feature>
<name>A0ACB8Q581_9AGAM</name>
<comment type="caution">
    <text evidence="1">The sequence shown here is derived from an EMBL/GenBank/DDBJ whole genome shotgun (WGS) entry which is preliminary data.</text>
</comment>
<reference evidence="1" key="2">
    <citation type="journal article" date="2022" name="New Phytol.">
        <title>Evolutionary transition to the ectomycorrhizal habit in the genomes of a hyperdiverse lineage of mushroom-forming fungi.</title>
        <authorList>
            <person name="Looney B."/>
            <person name="Miyauchi S."/>
            <person name="Morin E."/>
            <person name="Drula E."/>
            <person name="Courty P.E."/>
            <person name="Kohler A."/>
            <person name="Kuo A."/>
            <person name="LaButti K."/>
            <person name="Pangilinan J."/>
            <person name="Lipzen A."/>
            <person name="Riley R."/>
            <person name="Andreopoulos W."/>
            <person name="He G."/>
            <person name="Johnson J."/>
            <person name="Nolan M."/>
            <person name="Tritt A."/>
            <person name="Barry K.W."/>
            <person name="Grigoriev I.V."/>
            <person name="Nagy L.G."/>
            <person name="Hibbett D."/>
            <person name="Henrissat B."/>
            <person name="Matheny P.B."/>
            <person name="Labbe J."/>
            <person name="Martin F.M."/>
        </authorList>
    </citation>
    <scope>NUCLEOTIDE SEQUENCE</scope>
    <source>
        <strain evidence="1">EC-137</strain>
    </source>
</reference>
<feature type="non-terminal residue" evidence="1">
    <location>
        <position position="1"/>
    </location>
</feature>
<sequence>LIGINDYPAFSNLNGAVADAKLMKDFLVNTLGVPDDGTHIRTLLDADATHDKIISSFSDLAYDNTIKKYDPILIFYAGHGGTLPKPPEWNANSSEIQCLVAYDAGYDDKEGKWVKGVVPDIILASLLATLSKTKGDNITVILDCCYSGSGTR</sequence>
<dbReference type="EMBL" id="MU274150">
    <property type="protein sequence ID" value="KAI0026847.1"/>
    <property type="molecule type" value="Genomic_DNA"/>
</dbReference>
<reference evidence="1" key="1">
    <citation type="submission" date="2021-02" db="EMBL/GenBank/DDBJ databases">
        <authorList>
            <consortium name="DOE Joint Genome Institute"/>
            <person name="Ahrendt S."/>
            <person name="Looney B.P."/>
            <person name="Miyauchi S."/>
            <person name="Morin E."/>
            <person name="Drula E."/>
            <person name="Courty P.E."/>
            <person name="Chicoki N."/>
            <person name="Fauchery L."/>
            <person name="Kohler A."/>
            <person name="Kuo A."/>
            <person name="Labutti K."/>
            <person name="Pangilinan J."/>
            <person name="Lipzen A."/>
            <person name="Riley R."/>
            <person name="Andreopoulos W."/>
            <person name="He G."/>
            <person name="Johnson J."/>
            <person name="Barry K.W."/>
            <person name="Grigoriev I.V."/>
            <person name="Nagy L."/>
            <person name="Hibbett D."/>
            <person name="Henrissat B."/>
            <person name="Matheny P.B."/>
            <person name="Labbe J."/>
            <person name="Martin F."/>
        </authorList>
    </citation>
    <scope>NUCLEOTIDE SEQUENCE</scope>
    <source>
        <strain evidence="1">EC-137</strain>
    </source>
</reference>
<accession>A0ACB8Q581</accession>